<gene>
    <name evidence="3" type="primary">FRRS1</name>
    <name evidence="3" type="ORF">E2C01_001127</name>
</gene>
<dbReference type="Gene3D" id="2.60.40.4060">
    <property type="entry name" value="Reeler domain"/>
    <property type="match status" value="1"/>
</dbReference>
<dbReference type="OrthoDB" id="2419613at2759"/>
<reference evidence="3 4" key="1">
    <citation type="submission" date="2019-05" db="EMBL/GenBank/DDBJ databases">
        <title>Another draft genome of Portunus trituberculatus and its Hox gene families provides insights of decapod evolution.</title>
        <authorList>
            <person name="Jeong J.-H."/>
            <person name="Song I."/>
            <person name="Kim S."/>
            <person name="Choi T."/>
            <person name="Kim D."/>
            <person name="Ryu S."/>
            <person name="Kim W."/>
        </authorList>
    </citation>
    <scope>NUCLEOTIDE SEQUENCE [LARGE SCALE GENOMIC DNA]</scope>
    <source>
        <tissue evidence="3">Muscle</tissue>
    </source>
</reference>
<name>A0A5B7CIH2_PORTR</name>
<dbReference type="InterPro" id="IPR002861">
    <property type="entry name" value="Reeler_dom"/>
</dbReference>
<dbReference type="EMBL" id="VSRR010000034">
    <property type="protein sequence ID" value="MPC08541.1"/>
    <property type="molecule type" value="Genomic_DNA"/>
</dbReference>
<feature type="compositionally biased region" description="Gly residues" evidence="1">
    <location>
        <begin position="98"/>
        <end position="118"/>
    </location>
</feature>
<protein>
    <submittedName>
        <fullName evidence="3">Ferric-chelate reductase 1</fullName>
    </submittedName>
</protein>
<accession>A0A5B7CIH2</accession>
<dbReference type="InterPro" id="IPR051237">
    <property type="entry name" value="Ferric-chelate_Red/DefProt"/>
</dbReference>
<dbReference type="GO" id="GO:0016020">
    <property type="term" value="C:membrane"/>
    <property type="evidence" value="ECO:0007669"/>
    <property type="project" value="TreeGrafter"/>
</dbReference>
<evidence type="ECO:0000259" key="2">
    <source>
        <dbReference type="PROSITE" id="PS51019"/>
    </source>
</evidence>
<dbReference type="PROSITE" id="PS51019">
    <property type="entry name" value="REELIN"/>
    <property type="match status" value="1"/>
</dbReference>
<comment type="caution">
    <text evidence="3">The sequence shown here is derived from an EMBL/GenBank/DDBJ whole genome shotgun (WGS) entry which is preliminary data.</text>
</comment>
<sequence>MTIVHIQGGHPFKGFFVQARDANTKEWIGSFQGNQDLESYPECSAVTHKTRRPKSEAVLAWQAPAHGSGEVFFTGTVLENYGSYWSDMVAQVPRQGLGERGVSGKRGGSGGLGRPHLG</sequence>
<dbReference type="AlphaFoldDB" id="A0A5B7CIH2"/>
<dbReference type="InterPro" id="IPR042307">
    <property type="entry name" value="Reeler_sf"/>
</dbReference>
<evidence type="ECO:0000313" key="4">
    <source>
        <dbReference type="Proteomes" id="UP000324222"/>
    </source>
</evidence>
<evidence type="ECO:0000256" key="1">
    <source>
        <dbReference type="SAM" id="MobiDB-lite"/>
    </source>
</evidence>
<dbReference type="PANTHER" id="PTHR45828">
    <property type="entry name" value="CYTOCHROME B561/FERRIC REDUCTASE TRANSMEMBRANE"/>
    <property type="match status" value="1"/>
</dbReference>
<dbReference type="PANTHER" id="PTHR45828:SF40">
    <property type="entry name" value="REELIN DOMAIN-CONTAINING PROTEIN"/>
    <property type="match status" value="1"/>
</dbReference>
<dbReference type="Proteomes" id="UP000324222">
    <property type="component" value="Unassembled WGS sequence"/>
</dbReference>
<keyword evidence="4" id="KW-1185">Reference proteome</keyword>
<proteinExistence type="predicted"/>
<organism evidence="3 4">
    <name type="scientific">Portunus trituberculatus</name>
    <name type="common">Swimming crab</name>
    <name type="synonym">Neptunus trituberculatus</name>
    <dbReference type="NCBI Taxonomy" id="210409"/>
    <lineage>
        <taxon>Eukaryota</taxon>
        <taxon>Metazoa</taxon>
        <taxon>Ecdysozoa</taxon>
        <taxon>Arthropoda</taxon>
        <taxon>Crustacea</taxon>
        <taxon>Multicrustacea</taxon>
        <taxon>Malacostraca</taxon>
        <taxon>Eumalacostraca</taxon>
        <taxon>Eucarida</taxon>
        <taxon>Decapoda</taxon>
        <taxon>Pleocyemata</taxon>
        <taxon>Brachyura</taxon>
        <taxon>Eubrachyura</taxon>
        <taxon>Portunoidea</taxon>
        <taxon>Portunidae</taxon>
        <taxon>Portuninae</taxon>
        <taxon>Portunus</taxon>
    </lineage>
</organism>
<dbReference type="Pfam" id="PF02014">
    <property type="entry name" value="Reeler"/>
    <property type="match status" value="1"/>
</dbReference>
<evidence type="ECO:0000313" key="3">
    <source>
        <dbReference type="EMBL" id="MPC08541.1"/>
    </source>
</evidence>
<feature type="region of interest" description="Disordered" evidence="1">
    <location>
        <begin position="96"/>
        <end position="118"/>
    </location>
</feature>
<feature type="domain" description="Reelin" evidence="2">
    <location>
        <begin position="1"/>
        <end position="111"/>
    </location>
</feature>
<dbReference type="CDD" id="cd08544">
    <property type="entry name" value="Reeler"/>
    <property type="match status" value="1"/>
</dbReference>